<feature type="domain" description="PASTA" evidence="2">
    <location>
        <begin position="269"/>
        <end position="335"/>
    </location>
</feature>
<name>A0A1H6KT60_RUMFL</name>
<keyword evidence="1" id="KW-0812">Transmembrane</keyword>
<proteinExistence type="predicted"/>
<evidence type="ECO:0000259" key="2">
    <source>
        <dbReference type="PROSITE" id="PS51178"/>
    </source>
</evidence>
<dbReference type="Pfam" id="PF03793">
    <property type="entry name" value="PASTA"/>
    <property type="match status" value="1"/>
</dbReference>
<keyword evidence="1" id="KW-0472">Membrane</keyword>
<feature type="transmembrane region" description="Helical" evidence="1">
    <location>
        <begin position="73"/>
        <end position="94"/>
    </location>
</feature>
<protein>
    <submittedName>
        <fullName evidence="3">PASTA domain-containing protein</fullName>
    </submittedName>
</protein>
<dbReference type="OrthoDB" id="1815523at2"/>
<reference evidence="3 4" key="1">
    <citation type="submission" date="2016-10" db="EMBL/GenBank/DDBJ databases">
        <authorList>
            <person name="de Groot N.N."/>
        </authorList>
    </citation>
    <scope>NUCLEOTIDE SEQUENCE [LARGE SCALE GENOMIC DNA]</scope>
    <source>
        <strain evidence="3 4">YAD2003</strain>
    </source>
</reference>
<accession>A0A1H6KT60</accession>
<dbReference type="Gene3D" id="3.30.10.20">
    <property type="match status" value="1"/>
</dbReference>
<gene>
    <name evidence="3" type="ORF">SAMN02910265_02708</name>
</gene>
<dbReference type="InterPro" id="IPR005543">
    <property type="entry name" value="PASTA_dom"/>
</dbReference>
<dbReference type="RefSeq" id="WP_074718294.1">
    <property type="nucleotide sequence ID" value="NZ_FNWV01000012.1"/>
</dbReference>
<evidence type="ECO:0000256" key="1">
    <source>
        <dbReference type="SAM" id="Phobius"/>
    </source>
</evidence>
<dbReference type="SMART" id="SM00740">
    <property type="entry name" value="PASTA"/>
    <property type="match status" value="1"/>
</dbReference>
<dbReference type="PROSITE" id="PS51178">
    <property type="entry name" value="PASTA"/>
    <property type="match status" value="1"/>
</dbReference>
<organism evidence="3 4">
    <name type="scientific">Ruminococcus flavefaciens</name>
    <dbReference type="NCBI Taxonomy" id="1265"/>
    <lineage>
        <taxon>Bacteria</taxon>
        <taxon>Bacillati</taxon>
        <taxon>Bacillota</taxon>
        <taxon>Clostridia</taxon>
        <taxon>Eubacteriales</taxon>
        <taxon>Oscillospiraceae</taxon>
        <taxon>Ruminococcus</taxon>
    </lineage>
</organism>
<dbReference type="CDD" id="cd06577">
    <property type="entry name" value="PASTA_pknB"/>
    <property type="match status" value="1"/>
</dbReference>
<sequence>MNDKEFDLTMLENADNETIKQIAENCPASDEEMERMFAMSRKIYNERTRESNNKDNIEVSGVEQYRKPVWQKFTAVAAALVLTGGVVAGGMYFMKNKNNFNTNDPVPVVTDPATSPSTQPASPVEEGCPFGDISNDKVRVTYAAISPGVVDVKQDFVKQLAENFNKGKWTELSDAPQFMGEYSTIFIYNNGNPYQVDCCLYNTENDKGAYIKFNDGKDLKYYKGDEFVVKAVQGLYSYDFDMNEVIKLDESDYDDLIHKVWADQKTQANTEEVTLPDVKNMKDELAKAHLKDMGLNVEIVKSADITVNPGYVIKSEPDAGTKLAAGSTVKIYVSTDDTSEAANTDNNTASAVNTENSELIAKAQNFYEEAIKADCKFGRSAPQYFNIDTMNCFSTAEGRTLSYVYDITLEELRAQYHETFSDRYAENDATIDKWYSVNDGKLCWLTGNPGVDLYLESAKVTEVQRQTDEEIFFTVERHYSDFRHVDIDGSFEPYTETDDFSVVIQPDGSWKVGKFHNPQPN</sequence>
<evidence type="ECO:0000313" key="3">
    <source>
        <dbReference type="EMBL" id="SEH79031.1"/>
    </source>
</evidence>
<evidence type="ECO:0000313" key="4">
    <source>
        <dbReference type="Proteomes" id="UP000183190"/>
    </source>
</evidence>
<keyword evidence="1" id="KW-1133">Transmembrane helix</keyword>
<dbReference type="AlphaFoldDB" id="A0A1H6KT60"/>
<dbReference type="Proteomes" id="UP000183190">
    <property type="component" value="Unassembled WGS sequence"/>
</dbReference>
<dbReference type="EMBL" id="FNWV01000012">
    <property type="protein sequence ID" value="SEH79031.1"/>
    <property type="molecule type" value="Genomic_DNA"/>
</dbReference>